<dbReference type="Proteomes" id="UP000594638">
    <property type="component" value="Unassembled WGS sequence"/>
</dbReference>
<feature type="compositionally biased region" description="Acidic residues" evidence="1">
    <location>
        <begin position="111"/>
        <end position="144"/>
    </location>
</feature>
<sequence>MASSAVSTAASRMLNISNSSLRSLIHRHLLRPAAVVTSAPHMINNNTSNQEQLLFNPFHSERRSLDLLNPSFDMKNLNTDAGNLPRNLQPAFGFSAHKIEADRRRGPVNGEDSDDYGDSDCDDDDDDNYDNDDDDYYDDDDDDEGPPRRFRE</sequence>
<name>A0A8S0TVS4_OLEEU</name>
<dbReference type="Gramene" id="OE9A042558T1">
    <property type="protein sequence ID" value="OE9A042558C1"/>
    <property type="gene ID" value="OE9A042558"/>
</dbReference>
<evidence type="ECO:0000313" key="3">
    <source>
        <dbReference type="Proteomes" id="UP000594638"/>
    </source>
</evidence>
<organism evidence="2 3">
    <name type="scientific">Olea europaea subsp. europaea</name>
    <dbReference type="NCBI Taxonomy" id="158383"/>
    <lineage>
        <taxon>Eukaryota</taxon>
        <taxon>Viridiplantae</taxon>
        <taxon>Streptophyta</taxon>
        <taxon>Embryophyta</taxon>
        <taxon>Tracheophyta</taxon>
        <taxon>Spermatophyta</taxon>
        <taxon>Magnoliopsida</taxon>
        <taxon>eudicotyledons</taxon>
        <taxon>Gunneridae</taxon>
        <taxon>Pentapetalae</taxon>
        <taxon>asterids</taxon>
        <taxon>lamiids</taxon>
        <taxon>Lamiales</taxon>
        <taxon>Oleaceae</taxon>
        <taxon>Oleeae</taxon>
        <taxon>Olea</taxon>
    </lineage>
</organism>
<evidence type="ECO:0000313" key="2">
    <source>
        <dbReference type="EMBL" id="CAA3010204.1"/>
    </source>
</evidence>
<dbReference type="EMBL" id="CACTIH010007336">
    <property type="protein sequence ID" value="CAA3010204.1"/>
    <property type="molecule type" value="Genomic_DNA"/>
</dbReference>
<protein>
    <submittedName>
        <fullName evidence="2">Uncharacterized protein</fullName>
    </submittedName>
</protein>
<feature type="region of interest" description="Disordered" evidence="1">
    <location>
        <begin position="95"/>
        <end position="152"/>
    </location>
</feature>
<dbReference type="AlphaFoldDB" id="A0A8S0TVS4"/>
<accession>A0A8S0TVS4</accession>
<reference evidence="2 3" key="1">
    <citation type="submission" date="2019-12" db="EMBL/GenBank/DDBJ databases">
        <authorList>
            <person name="Alioto T."/>
            <person name="Alioto T."/>
            <person name="Gomez Garrido J."/>
        </authorList>
    </citation>
    <scope>NUCLEOTIDE SEQUENCE [LARGE SCALE GENOMIC DNA]</scope>
</reference>
<evidence type="ECO:0000256" key="1">
    <source>
        <dbReference type="SAM" id="MobiDB-lite"/>
    </source>
</evidence>
<comment type="caution">
    <text evidence="2">The sequence shown here is derived from an EMBL/GenBank/DDBJ whole genome shotgun (WGS) entry which is preliminary data.</text>
</comment>
<keyword evidence="3" id="KW-1185">Reference proteome</keyword>
<proteinExistence type="predicted"/>
<gene>
    <name evidence="2" type="ORF">OLEA9_A042558</name>
</gene>